<feature type="binding site" evidence="12">
    <location>
        <begin position="14"/>
        <end position="16"/>
    </location>
    <ligand>
        <name>substrate</name>
    </ligand>
</feature>
<evidence type="ECO:0000256" key="7">
    <source>
        <dbReference type="ARBA" id="ARBA00022777"/>
    </source>
</evidence>
<feature type="binding site" evidence="12">
    <location>
        <position position="186"/>
    </location>
    <ligand>
        <name>ATP</name>
        <dbReference type="ChEBI" id="CHEBI:30616"/>
    </ligand>
</feature>
<feature type="binding site" evidence="12">
    <location>
        <position position="236"/>
    </location>
    <ligand>
        <name>K(+)</name>
        <dbReference type="ChEBI" id="CHEBI:29103"/>
    </ligand>
</feature>
<feature type="binding site" evidence="12">
    <location>
        <position position="275"/>
    </location>
    <ligand>
        <name>K(+)</name>
        <dbReference type="ChEBI" id="CHEBI:29103"/>
    </ligand>
</feature>
<dbReference type="UniPathway" id="UPA00916">
    <property type="reaction ID" value="UER00889"/>
</dbReference>
<keyword evidence="7 12" id="KW-0418">Kinase</keyword>
<comment type="pathway">
    <text evidence="12">Carbohydrate metabolism; D-ribose degradation; D-ribose 5-phosphate from beta-D-ribopyranose: step 2/2.</text>
</comment>
<feature type="binding site" evidence="12">
    <location>
        <position position="264"/>
    </location>
    <ligand>
        <name>ATP</name>
        <dbReference type="ChEBI" id="CHEBI:30616"/>
    </ligand>
</feature>
<feature type="binding site" evidence="12">
    <location>
        <begin position="239"/>
        <end position="240"/>
    </location>
    <ligand>
        <name>ATP</name>
        <dbReference type="ChEBI" id="CHEBI:30616"/>
    </ligand>
</feature>
<protein>
    <recommendedName>
        <fullName evidence="3 12">Ribokinase</fullName>
        <shortName evidence="12">RK</shortName>
        <ecNumber evidence="2 12">2.7.1.15</ecNumber>
    </recommendedName>
</protein>
<comment type="caution">
    <text evidence="12">Lacks conserved residue(s) required for the propagation of feature annotation.</text>
</comment>
<evidence type="ECO:0000256" key="3">
    <source>
        <dbReference type="ARBA" id="ARBA00016943"/>
    </source>
</evidence>
<feature type="binding site" evidence="12">
    <location>
        <position position="270"/>
    </location>
    <ligand>
        <name>K(+)</name>
        <dbReference type="ChEBI" id="CHEBI:29103"/>
    </ligand>
</feature>
<keyword evidence="6 12" id="KW-0547">Nucleotide-binding</keyword>
<dbReference type="GO" id="GO:0005524">
    <property type="term" value="F:ATP binding"/>
    <property type="evidence" value="ECO:0007669"/>
    <property type="project" value="UniProtKB-UniRule"/>
</dbReference>
<feature type="binding site" evidence="12">
    <location>
        <position position="240"/>
    </location>
    <ligand>
        <name>substrate</name>
    </ligand>
</feature>
<dbReference type="RefSeq" id="WP_120193721.1">
    <property type="nucleotide sequence ID" value="NZ_RAPK01000010.1"/>
</dbReference>
<feature type="domain" description="Carbohydrate kinase PfkB" evidence="13">
    <location>
        <begin position="7"/>
        <end position="281"/>
    </location>
</feature>
<feature type="binding site" evidence="12">
    <location>
        <begin position="208"/>
        <end position="213"/>
    </location>
    <ligand>
        <name>ATP</name>
        <dbReference type="ChEBI" id="CHEBI:30616"/>
    </ligand>
</feature>
<feature type="binding site" evidence="12">
    <location>
        <begin position="42"/>
        <end position="46"/>
    </location>
    <ligand>
        <name>substrate</name>
    </ligand>
</feature>
<dbReference type="GO" id="GO:0005829">
    <property type="term" value="C:cytosol"/>
    <property type="evidence" value="ECO:0007669"/>
    <property type="project" value="TreeGrafter"/>
</dbReference>
<dbReference type="InterPro" id="IPR011877">
    <property type="entry name" value="Ribokinase"/>
</dbReference>
<keyword evidence="11 12" id="KW-0119">Carbohydrate metabolism</keyword>
<proteinExistence type="inferred from homology"/>
<comment type="subunit">
    <text evidence="12">Homodimer.</text>
</comment>
<feature type="binding site" evidence="12">
    <location>
        <position position="273"/>
    </location>
    <ligand>
        <name>K(+)</name>
        <dbReference type="ChEBI" id="CHEBI:29103"/>
    </ligand>
</feature>
<keyword evidence="8 12" id="KW-0067">ATP-binding</keyword>
<dbReference type="PRINTS" id="PR00990">
    <property type="entry name" value="RIBOKINASE"/>
</dbReference>
<dbReference type="Gene3D" id="3.40.1190.20">
    <property type="match status" value="1"/>
</dbReference>
<comment type="activity regulation">
    <text evidence="12">Activated by a monovalent cation that binds near, but not in, the active site. The most likely occupant of the site in vivo is potassium. Ion binding induces a conformational change that may alter substrate affinity.</text>
</comment>
<evidence type="ECO:0000256" key="4">
    <source>
        <dbReference type="ARBA" id="ARBA00022679"/>
    </source>
</evidence>
<organism evidence="14 15">
    <name type="scientific">Sinobaca qinghaiensis</name>
    <dbReference type="NCBI Taxonomy" id="342944"/>
    <lineage>
        <taxon>Bacteria</taxon>
        <taxon>Bacillati</taxon>
        <taxon>Bacillota</taxon>
        <taxon>Bacilli</taxon>
        <taxon>Bacillales</taxon>
        <taxon>Sporolactobacillaceae</taxon>
        <taxon>Sinobaca</taxon>
    </lineage>
</organism>
<keyword evidence="4 12" id="KW-0808">Transferase</keyword>
<accession>A0A419UZP4</accession>
<comment type="similarity">
    <text evidence="12">Belongs to the carbohydrate kinase PfkB family. Ribokinase subfamily.</text>
</comment>
<evidence type="ECO:0000259" key="13">
    <source>
        <dbReference type="Pfam" id="PF00294"/>
    </source>
</evidence>
<evidence type="ECO:0000256" key="8">
    <source>
        <dbReference type="ARBA" id="ARBA00022840"/>
    </source>
</evidence>
<dbReference type="AlphaFoldDB" id="A0A419UZP4"/>
<evidence type="ECO:0000256" key="1">
    <source>
        <dbReference type="ARBA" id="ARBA00005380"/>
    </source>
</evidence>
<name>A0A419UZP4_9BACL</name>
<evidence type="ECO:0000256" key="11">
    <source>
        <dbReference type="ARBA" id="ARBA00023277"/>
    </source>
</evidence>
<feature type="binding site" evidence="12">
    <location>
        <position position="142"/>
    </location>
    <ligand>
        <name>substrate</name>
    </ligand>
</feature>
<comment type="caution">
    <text evidence="14">The sequence shown here is derived from an EMBL/GenBank/DDBJ whole genome shotgun (WGS) entry which is preliminary data.</text>
</comment>
<dbReference type="CDD" id="cd01174">
    <property type="entry name" value="ribokinase"/>
    <property type="match status" value="1"/>
</dbReference>
<dbReference type="GO" id="GO:0019303">
    <property type="term" value="P:D-ribose catabolic process"/>
    <property type="evidence" value="ECO:0007669"/>
    <property type="project" value="UniProtKB-UniRule"/>
</dbReference>
<dbReference type="GO" id="GO:0046872">
    <property type="term" value="F:metal ion binding"/>
    <property type="evidence" value="ECO:0007669"/>
    <property type="project" value="UniProtKB-KW"/>
</dbReference>
<comment type="catalytic activity">
    <reaction evidence="12">
        <text>D-ribose + ATP = D-ribose 5-phosphate + ADP + H(+)</text>
        <dbReference type="Rhea" id="RHEA:13697"/>
        <dbReference type="ChEBI" id="CHEBI:15378"/>
        <dbReference type="ChEBI" id="CHEBI:30616"/>
        <dbReference type="ChEBI" id="CHEBI:47013"/>
        <dbReference type="ChEBI" id="CHEBI:78346"/>
        <dbReference type="ChEBI" id="CHEBI:456216"/>
        <dbReference type="EC" id="2.7.1.15"/>
    </reaction>
</comment>
<gene>
    <name evidence="12" type="primary">rbsK</name>
    <name evidence="14" type="ORF">ATL39_2562</name>
</gene>
<dbReference type="NCBIfam" id="TIGR02152">
    <property type="entry name" value="D_ribokin_bact"/>
    <property type="match status" value="1"/>
</dbReference>
<dbReference type="InterPro" id="IPR011611">
    <property type="entry name" value="PfkB_dom"/>
</dbReference>
<dbReference type="GO" id="GO:0004747">
    <property type="term" value="F:ribokinase activity"/>
    <property type="evidence" value="ECO:0007669"/>
    <property type="project" value="UniProtKB-UniRule"/>
</dbReference>
<dbReference type="InterPro" id="IPR029056">
    <property type="entry name" value="Ribokinase-like"/>
</dbReference>
<evidence type="ECO:0000256" key="12">
    <source>
        <dbReference type="HAMAP-Rule" id="MF_01987"/>
    </source>
</evidence>
<evidence type="ECO:0000256" key="9">
    <source>
        <dbReference type="ARBA" id="ARBA00022842"/>
    </source>
</evidence>
<dbReference type="PANTHER" id="PTHR10584">
    <property type="entry name" value="SUGAR KINASE"/>
    <property type="match status" value="1"/>
</dbReference>
<feature type="binding site" evidence="12">
    <location>
        <position position="234"/>
    </location>
    <ligand>
        <name>K(+)</name>
        <dbReference type="ChEBI" id="CHEBI:29103"/>
    </ligand>
</feature>
<keyword evidence="10 12" id="KW-0630">Potassium</keyword>
<evidence type="ECO:0000256" key="2">
    <source>
        <dbReference type="ARBA" id="ARBA00012035"/>
    </source>
</evidence>
<evidence type="ECO:0000256" key="5">
    <source>
        <dbReference type="ARBA" id="ARBA00022723"/>
    </source>
</evidence>
<dbReference type="PROSITE" id="PS00584">
    <property type="entry name" value="PFKB_KINASES_2"/>
    <property type="match status" value="1"/>
</dbReference>
<keyword evidence="15" id="KW-1185">Reference proteome</keyword>
<dbReference type="InterPro" id="IPR002173">
    <property type="entry name" value="Carboh/pur_kinase_PfkB_CS"/>
</dbReference>
<keyword evidence="12" id="KW-0963">Cytoplasm</keyword>
<comment type="subcellular location">
    <subcellularLocation>
        <location evidence="12">Cytoplasm</location>
    </subcellularLocation>
</comment>
<feature type="active site" description="Proton acceptor" evidence="12">
    <location>
        <position position="240"/>
    </location>
</feature>
<dbReference type="OrthoDB" id="9775849at2"/>
<dbReference type="SUPFAM" id="SSF53613">
    <property type="entry name" value="Ribokinase-like"/>
    <property type="match status" value="1"/>
</dbReference>
<evidence type="ECO:0000256" key="10">
    <source>
        <dbReference type="ARBA" id="ARBA00022958"/>
    </source>
</evidence>
<comment type="cofactor">
    <cofactor evidence="12">
        <name>Mg(2+)</name>
        <dbReference type="ChEBI" id="CHEBI:18420"/>
    </cofactor>
    <text evidence="12">Requires a divalent cation, most likely magnesium in vivo, as an electrophilic catalyst to aid phosphoryl group transfer. It is the chelate of the metal and the nucleotide that is the actual substrate.</text>
</comment>
<dbReference type="HAMAP" id="MF_01987">
    <property type="entry name" value="Ribokinase"/>
    <property type="match status" value="1"/>
</dbReference>
<comment type="function">
    <text evidence="12">Catalyzes the phosphorylation of ribose at O-5 in a reaction requiring ATP and magnesium. The resulting D-ribose-5-phosphate can then be used either for sythesis of nucleotides, histidine, and tryptophan, or as a component of the pentose phosphate pathway.</text>
</comment>
<evidence type="ECO:0000313" key="14">
    <source>
        <dbReference type="EMBL" id="RKD71167.1"/>
    </source>
</evidence>
<dbReference type="Proteomes" id="UP000285120">
    <property type="component" value="Unassembled WGS sequence"/>
</dbReference>
<dbReference type="PANTHER" id="PTHR10584:SF166">
    <property type="entry name" value="RIBOKINASE"/>
    <property type="match status" value="1"/>
</dbReference>
<keyword evidence="9 12" id="KW-0460">Magnesium</keyword>
<keyword evidence="5 12" id="KW-0479">Metal-binding</keyword>
<dbReference type="InterPro" id="IPR002139">
    <property type="entry name" value="Ribo/fructo_kinase"/>
</dbReference>
<dbReference type="EMBL" id="RAPK01000010">
    <property type="protein sequence ID" value="RKD71167.1"/>
    <property type="molecule type" value="Genomic_DNA"/>
</dbReference>
<sequence>MQKTPVVTIIGSINMDLITTCSRIPEQGETIIGERFETAPGGKGANQAIAAARLGADVNFIGRTGEDYIGRELFAYLEESRIAGLYVKTVPGVSTGTASILLTNDDNRIIVAAGANAYVTPDYIDQHLDILKQSDVVLMAFEIPPETIIHTAQKCREYELPLIINPAPALNMPEELWEMADYITPNEKEAAQLFTAAEEKIQQKLITTLGAKGAQWREGDLIKSHPGFNSRVQDTTGAGDTFNGAFAMMTAKGKSIEEAVAFANAAASISVEKMGAQTGMPAYEEVQKKMMNVR</sequence>
<comment type="similarity">
    <text evidence="1">Belongs to the carbohydrate kinase pfkB family.</text>
</comment>
<evidence type="ECO:0000313" key="15">
    <source>
        <dbReference type="Proteomes" id="UP000285120"/>
    </source>
</evidence>
<evidence type="ECO:0000256" key="6">
    <source>
        <dbReference type="ARBA" id="ARBA00022741"/>
    </source>
</evidence>
<dbReference type="EC" id="2.7.1.15" evidence="2 12"/>
<dbReference type="Pfam" id="PF00294">
    <property type="entry name" value="PfkB"/>
    <property type="match status" value="1"/>
</dbReference>
<reference evidence="14 15" key="1">
    <citation type="submission" date="2018-09" db="EMBL/GenBank/DDBJ databases">
        <title>Genomic Encyclopedia of Archaeal and Bacterial Type Strains, Phase II (KMG-II): from individual species to whole genera.</title>
        <authorList>
            <person name="Goeker M."/>
        </authorList>
    </citation>
    <scope>NUCLEOTIDE SEQUENCE [LARGE SCALE GENOMIC DNA]</scope>
    <source>
        <strain evidence="14 15">DSM 17008</strain>
    </source>
</reference>